<feature type="domain" description="J" evidence="3">
    <location>
        <begin position="33"/>
        <end position="97"/>
    </location>
</feature>
<dbReference type="Pfam" id="PF00226">
    <property type="entry name" value="DnaJ"/>
    <property type="match status" value="1"/>
</dbReference>
<dbReference type="PROSITE" id="PS00636">
    <property type="entry name" value="DNAJ_1"/>
    <property type="match status" value="1"/>
</dbReference>
<dbReference type="PANTHER" id="PTHR44145:SF3">
    <property type="entry name" value="DNAJ HOMOLOG SUBFAMILY A MEMBER 3, MITOCHONDRIAL"/>
    <property type="match status" value="1"/>
</dbReference>
<dbReference type="InterPro" id="IPR051938">
    <property type="entry name" value="Apopto_cytoskel_mod"/>
</dbReference>
<dbReference type="InterPro" id="IPR018253">
    <property type="entry name" value="DnaJ_domain_CS"/>
</dbReference>
<dbReference type="Proteomes" id="UP000194127">
    <property type="component" value="Unassembled WGS sequence"/>
</dbReference>
<organism evidence="4 5">
    <name type="scientific">Postia placenta MAD-698-R-SB12</name>
    <dbReference type="NCBI Taxonomy" id="670580"/>
    <lineage>
        <taxon>Eukaryota</taxon>
        <taxon>Fungi</taxon>
        <taxon>Dikarya</taxon>
        <taxon>Basidiomycota</taxon>
        <taxon>Agaricomycotina</taxon>
        <taxon>Agaricomycetes</taxon>
        <taxon>Polyporales</taxon>
        <taxon>Adustoporiaceae</taxon>
        <taxon>Rhodonia</taxon>
    </lineage>
</organism>
<gene>
    <name evidence="4" type="ORF">POSPLADRAFT_1154687</name>
</gene>
<sequence>MIYTTLHRCFANVEPFPTCRSIRKFSASSRRKGHYQTLSVPKNATRSQIKSSYYKLTKLYHPDVAVEPGAKERFQAVSEAYAVLGDDRKRRAYDRSLEENQQSRQHQAQAHHSPYSAHWSHEPQRRRGATYAWDRHPRRPAGTSYRQPPGSASGSAYQPPHARDDPFVSPNVQRATGRRGSSRMQEGHSDADRVSSESGFWRTVQVIGVVLTVAAIGGGFSANAA</sequence>
<evidence type="ECO:0000313" key="5">
    <source>
        <dbReference type="Proteomes" id="UP000194127"/>
    </source>
</evidence>
<keyword evidence="1" id="KW-0143">Chaperone</keyword>
<evidence type="ECO:0000256" key="2">
    <source>
        <dbReference type="SAM" id="MobiDB-lite"/>
    </source>
</evidence>
<dbReference type="EMBL" id="KZ110605">
    <property type="protein sequence ID" value="OSX58151.1"/>
    <property type="molecule type" value="Genomic_DNA"/>
</dbReference>
<feature type="region of interest" description="Disordered" evidence="2">
    <location>
        <begin position="95"/>
        <end position="196"/>
    </location>
</feature>
<dbReference type="RefSeq" id="XP_024334945.1">
    <property type="nucleotide sequence ID" value="XM_024486871.1"/>
</dbReference>
<dbReference type="AlphaFoldDB" id="A0A1X6MP04"/>
<feature type="compositionally biased region" description="Polar residues" evidence="2">
    <location>
        <begin position="144"/>
        <end position="156"/>
    </location>
</feature>
<dbReference type="CDD" id="cd06257">
    <property type="entry name" value="DnaJ"/>
    <property type="match status" value="1"/>
</dbReference>
<dbReference type="PANTHER" id="PTHR44145">
    <property type="entry name" value="DNAJ HOMOLOG SUBFAMILY A MEMBER 3, MITOCHONDRIAL"/>
    <property type="match status" value="1"/>
</dbReference>
<dbReference type="Gene3D" id="1.10.287.110">
    <property type="entry name" value="DnaJ domain"/>
    <property type="match status" value="1"/>
</dbReference>
<dbReference type="InterPro" id="IPR036869">
    <property type="entry name" value="J_dom_sf"/>
</dbReference>
<feature type="compositionally biased region" description="Low complexity" evidence="2">
    <location>
        <begin position="102"/>
        <end position="113"/>
    </location>
</feature>
<evidence type="ECO:0000313" key="4">
    <source>
        <dbReference type="EMBL" id="OSX58151.1"/>
    </source>
</evidence>
<protein>
    <recommendedName>
        <fullName evidence="3">J domain-containing protein</fullName>
    </recommendedName>
</protein>
<dbReference type="PRINTS" id="PR00625">
    <property type="entry name" value="JDOMAIN"/>
</dbReference>
<name>A0A1X6MP04_9APHY</name>
<proteinExistence type="predicted"/>
<evidence type="ECO:0000256" key="1">
    <source>
        <dbReference type="ARBA" id="ARBA00023186"/>
    </source>
</evidence>
<keyword evidence="5" id="KW-1185">Reference proteome</keyword>
<dbReference type="STRING" id="670580.A0A1X6MP04"/>
<accession>A0A1X6MP04</accession>
<reference evidence="4 5" key="1">
    <citation type="submission" date="2017-04" db="EMBL/GenBank/DDBJ databases">
        <title>Genome Sequence of the Model Brown-Rot Fungus Postia placenta SB12.</title>
        <authorList>
            <consortium name="DOE Joint Genome Institute"/>
            <person name="Gaskell J."/>
            <person name="Kersten P."/>
            <person name="Larrondo L.F."/>
            <person name="Canessa P."/>
            <person name="Martinez D."/>
            <person name="Hibbett D."/>
            <person name="Schmoll M."/>
            <person name="Kubicek C.P."/>
            <person name="Martinez A.T."/>
            <person name="Yadav J."/>
            <person name="Master E."/>
            <person name="Magnuson J.K."/>
            <person name="James T."/>
            <person name="Yaver D."/>
            <person name="Berka R."/>
            <person name="Labutti K."/>
            <person name="Lipzen A."/>
            <person name="Aerts A."/>
            <person name="Barry K."/>
            <person name="Henrissat B."/>
            <person name="Blanchette R."/>
            <person name="Grigoriev I."/>
            <person name="Cullen D."/>
        </authorList>
    </citation>
    <scope>NUCLEOTIDE SEQUENCE [LARGE SCALE GENOMIC DNA]</scope>
    <source>
        <strain evidence="4 5">MAD-698-R-SB12</strain>
    </source>
</reference>
<dbReference type="SUPFAM" id="SSF46565">
    <property type="entry name" value="Chaperone J-domain"/>
    <property type="match status" value="1"/>
</dbReference>
<dbReference type="InterPro" id="IPR001623">
    <property type="entry name" value="DnaJ_domain"/>
</dbReference>
<dbReference type="GeneID" id="36331820"/>
<evidence type="ECO:0000259" key="3">
    <source>
        <dbReference type="PROSITE" id="PS50076"/>
    </source>
</evidence>
<dbReference type="PROSITE" id="PS50076">
    <property type="entry name" value="DNAJ_2"/>
    <property type="match status" value="1"/>
</dbReference>
<dbReference type="SMART" id="SM00271">
    <property type="entry name" value="DnaJ"/>
    <property type="match status" value="1"/>
</dbReference>
<dbReference type="OrthoDB" id="445556at2759"/>
<feature type="compositionally biased region" description="Basic and acidic residues" evidence="2">
    <location>
        <begin position="185"/>
        <end position="195"/>
    </location>
</feature>